<feature type="domain" description="Cadherin" evidence="15">
    <location>
        <begin position="25"/>
        <end position="131"/>
    </location>
</feature>
<dbReference type="Proteomes" id="UP000265180">
    <property type="component" value="Chromosome 10"/>
</dbReference>
<feature type="transmembrane region" description="Helical" evidence="13">
    <location>
        <begin position="1010"/>
        <end position="1033"/>
    </location>
</feature>
<keyword evidence="3" id="KW-1003">Cell membrane</keyword>
<feature type="domain" description="Cadherin" evidence="15">
    <location>
        <begin position="357"/>
        <end position="453"/>
    </location>
</feature>
<dbReference type="FunFam" id="2.60.40.60:FF:000001">
    <property type="entry name" value="Protocadherin alpha 2"/>
    <property type="match status" value="2"/>
</dbReference>
<evidence type="ECO:0000256" key="5">
    <source>
        <dbReference type="ARBA" id="ARBA00022729"/>
    </source>
</evidence>
<organism evidence="16 17">
    <name type="scientific">Oryzias latipes</name>
    <name type="common">Japanese rice fish</name>
    <name type="synonym">Japanese killifish</name>
    <dbReference type="NCBI Taxonomy" id="8090"/>
    <lineage>
        <taxon>Eukaryota</taxon>
        <taxon>Metazoa</taxon>
        <taxon>Chordata</taxon>
        <taxon>Craniata</taxon>
        <taxon>Vertebrata</taxon>
        <taxon>Euteleostomi</taxon>
        <taxon>Actinopterygii</taxon>
        <taxon>Neopterygii</taxon>
        <taxon>Teleostei</taxon>
        <taxon>Neoteleostei</taxon>
        <taxon>Acanthomorphata</taxon>
        <taxon>Ovalentaria</taxon>
        <taxon>Atherinomorphae</taxon>
        <taxon>Beloniformes</taxon>
        <taxon>Adrianichthyidae</taxon>
        <taxon>Oryziinae</taxon>
        <taxon>Oryzias</taxon>
    </lineage>
</organism>
<feature type="signal peptide" evidence="14">
    <location>
        <begin position="1"/>
        <end position="27"/>
    </location>
</feature>
<evidence type="ECO:0000256" key="11">
    <source>
        <dbReference type="ARBA" id="ARBA00023180"/>
    </source>
</evidence>
<dbReference type="Pfam" id="PF16492">
    <property type="entry name" value="Cadherin_C_2"/>
    <property type="match status" value="1"/>
</dbReference>
<dbReference type="PROSITE" id="PS00232">
    <property type="entry name" value="CADHERIN_1"/>
    <property type="match status" value="5"/>
</dbReference>
<reference evidence="16 17" key="2">
    <citation type="submission" date="2017-04" db="EMBL/GenBank/DDBJ databases">
        <title>CpG methylation of centromeres and impact of large insertions on vertebrate speciation.</title>
        <authorList>
            <person name="Ichikawa K."/>
            <person name="Yoshimura J."/>
            <person name="Morishita S."/>
        </authorList>
    </citation>
    <scope>NUCLEOTIDE SEQUENCE</scope>
    <source>
        <strain evidence="16 17">HNI</strain>
    </source>
</reference>
<feature type="domain" description="Cadherin" evidence="15">
    <location>
        <begin position="132"/>
        <end position="240"/>
    </location>
</feature>
<evidence type="ECO:0000256" key="13">
    <source>
        <dbReference type="SAM" id="Phobius"/>
    </source>
</evidence>
<comment type="subcellular location">
    <subcellularLocation>
        <location evidence="2">Cell membrane</location>
        <topology evidence="2">Single-pass type I membrane protein</topology>
    </subcellularLocation>
</comment>
<feature type="domain" description="Cadherin" evidence="15">
    <location>
        <begin position="454"/>
        <end position="562"/>
    </location>
</feature>
<keyword evidence="9 13" id="KW-1133">Transmembrane helix</keyword>
<dbReference type="PRINTS" id="PR00205">
    <property type="entry name" value="CADHERIN"/>
</dbReference>
<dbReference type="CDD" id="cd11304">
    <property type="entry name" value="Cadherin_repeat"/>
    <property type="match status" value="9"/>
</dbReference>
<accession>A0A3P9MBW2</accession>
<feature type="domain" description="Cadherin" evidence="15">
    <location>
        <begin position="898"/>
        <end position="996"/>
    </location>
</feature>
<proteinExistence type="predicted"/>
<evidence type="ECO:0000256" key="4">
    <source>
        <dbReference type="ARBA" id="ARBA00022692"/>
    </source>
</evidence>
<evidence type="ECO:0000256" key="3">
    <source>
        <dbReference type="ARBA" id="ARBA00022475"/>
    </source>
</evidence>
<evidence type="ECO:0000256" key="1">
    <source>
        <dbReference type="ARBA" id="ARBA00003436"/>
    </source>
</evidence>
<dbReference type="Pfam" id="PF08266">
    <property type="entry name" value="Cadherin_2"/>
    <property type="match status" value="1"/>
</dbReference>
<dbReference type="FunFam" id="2.60.40.60:FF:000007">
    <property type="entry name" value="Protocadherin alpha 2"/>
    <property type="match status" value="1"/>
</dbReference>
<evidence type="ECO:0000256" key="14">
    <source>
        <dbReference type="SAM" id="SignalP"/>
    </source>
</evidence>
<dbReference type="InterPro" id="IPR050174">
    <property type="entry name" value="Protocadherin/Cadherin-CA"/>
</dbReference>
<evidence type="ECO:0000256" key="6">
    <source>
        <dbReference type="ARBA" id="ARBA00022737"/>
    </source>
</evidence>
<evidence type="ECO:0000256" key="12">
    <source>
        <dbReference type="PROSITE-ProRule" id="PRU00043"/>
    </source>
</evidence>
<dbReference type="FunFam" id="2.60.40.60:FF:000129">
    <property type="entry name" value="protocadherin alpha-C2 isoform X1"/>
    <property type="match status" value="2"/>
</dbReference>
<feature type="domain" description="Cadherin" evidence="15">
    <location>
        <begin position="774"/>
        <end position="883"/>
    </location>
</feature>
<dbReference type="InterPro" id="IPR020894">
    <property type="entry name" value="Cadherin_CS"/>
</dbReference>
<dbReference type="Gene3D" id="2.60.40.60">
    <property type="entry name" value="Cadherins"/>
    <property type="match status" value="9"/>
</dbReference>
<evidence type="ECO:0000256" key="7">
    <source>
        <dbReference type="ARBA" id="ARBA00022837"/>
    </source>
</evidence>
<dbReference type="GO" id="GO:0007156">
    <property type="term" value="P:homophilic cell adhesion via plasma membrane adhesion molecules"/>
    <property type="evidence" value="ECO:0007669"/>
    <property type="project" value="InterPro"/>
</dbReference>
<dbReference type="FunFam" id="2.60.40.60:FF:000002">
    <property type="entry name" value="Protocadherin alpha 2"/>
    <property type="match status" value="1"/>
</dbReference>
<keyword evidence="8" id="KW-0130">Cell adhesion</keyword>
<comment type="function">
    <text evidence="1">Potential calcium-dependent cell-adhesion protein. May be involved in the establishment and maintenance of specific neuronal connections in the brain.</text>
</comment>
<dbReference type="PROSITE" id="PS50268">
    <property type="entry name" value="CADHERIN_2"/>
    <property type="match status" value="9"/>
</dbReference>
<dbReference type="InterPro" id="IPR015919">
    <property type="entry name" value="Cadherin-like_sf"/>
</dbReference>
<dbReference type="InterPro" id="IPR013164">
    <property type="entry name" value="Cadherin_N"/>
</dbReference>
<keyword evidence="10 13" id="KW-0472">Membrane</keyword>
<feature type="domain" description="Cadherin" evidence="15">
    <location>
        <begin position="577"/>
        <end position="668"/>
    </location>
</feature>
<reference evidence="16" key="4">
    <citation type="submission" date="2025-09" db="UniProtKB">
        <authorList>
            <consortium name="Ensembl"/>
        </authorList>
    </citation>
    <scope>IDENTIFICATION</scope>
    <source>
        <strain evidence="16">HNI</strain>
    </source>
</reference>
<dbReference type="GO" id="GO:0009653">
    <property type="term" value="P:anatomical structure morphogenesis"/>
    <property type="evidence" value="ECO:0007669"/>
    <property type="project" value="UniProtKB-ARBA"/>
</dbReference>
<evidence type="ECO:0000259" key="15">
    <source>
        <dbReference type="PROSITE" id="PS50268"/>
    </source>
</evidence>
<name>A0A3P9MBW2_ORYLA</name>
<feature type="domain" description="Cadherin" evidence="15">
    <location>
        <begin position="677"/>
        <end position="773"/>
    </location>
</feature>
<evidence type="ECO:0000256" key="9">
    <source>
        <dbReference type="ARBA" id="ARBA00022989"/>
    </source>
</evidence>
<dbReference type="Pfam" id="PF00028">
    <property type="entry name" value="Cadherin"/>
    <property type="match status" value="8"/>
</dbReference>
<dbReference type="SUPFAM" id="SSF49313">
    <property type="entry name" value="Cadherin-like"/>
    <property type="match status" value="9"/>
</dbReference>
<evidence type="ECO:0000256" key="8">
    <source>
        <dbReference type="ARBA" id="ARBA00022889"/>
    </source>
</evidence>
<evidence type="ECO:0000256" key="10">
    <source>
        <dbReference type="ARBA" id="ARBA00023136"/>
    </source>
</evidence>
<protein>
    <recommendedName>
        <fullName evidence="15">Cadherin domain-containing protein</fullName>
    </recommendedName>
</protein>
<dbReference type="PANTHER" id="PTHR24028">
    <property type="entry name" value="CADHERIN-87A"/>
    <property type="match status" value="1"/>
</dbReference>
<keyword evidence="6" id="KW-0677">Repeat</keyword>
<dbReference type="InterPro" id="IPR032455">
    <property type="entry name" value="Cadherin_C"/>
</dbReference>
<dbReference type="FunFam" id="2.60.40.60:FF:000004">
    <property type="entry name" value="Protocadherin 1 gamma 2"/>
    <property type="match status" value="2"/>
</dbReference>
<dbReference type="GO" id="GO:0005886">
    <property type="term" value="C:plasma membrane"/>
    <property type="evidence" value="ECO:0007669"/>
    <property type="project" value="UniProtKB-SubCell"/>
</dbReference>
<evidence type="ECO:0000313" key="16">
    <source>
        <dbReference type="Ensembl" id="ENSORLP00020030339.1"/>
    </source>
</evidence>
<sequence length="1235" mass="135033">MFANSLRRNRGILCSLLVLFFLDWSAAQISYSVTEEANKGTVIGNLAKDLNVNVNDLQSRNLNVVSGYSKKYFETNIKTGDLYVHERIDREELCPNSLKCTLNFEAILNGPMVIRRIEVDVVDLNDNAPIFVENSFLLNVYESSPTGEHFLLPLALDEDTGSNSVKTYKLSPNEYFSLDVQSGGERSASAELVLLKALDREKEPDIKLTLTAVDGGKPPNTGTVQIHINVLDVNDNTPSFSKTLYKARVKENAPPGSLVIQLNATDLDEGDSGTVIYSFVKRANFNPAHMFSLNPDSGEIAVKGGLDYESQSAYEVHVQATDKGASPRRANGKVLIEVVDVNDNAPEIVVTSLLNPVKEDAESGSVVALVTVTDKDGGKNGQTKCKVDGSVPFRLTSNYKNYYSLVVDGPLDRERHALYDITITAHDEGSPSLSSTKVIKVEVSDVNDNPPRFSEPVINIYVKENGEVGHHIYVIKAIDPDANENAKITYSLDGNSRNIQVTSFININSETGEITSLQSFDYEKLKTFQFKVQATDSGVPPLSSNVTVNVFVLDENDNSPSILAPYSEHGSVNSENIPYSAEAGYFVAKIRAVDPDSGYNALGHFNPETLFSINPETGEINVKGKVDYEENTAFDVRIQARDKGTPSRSVHAKLLLEVIDVNDNIPEVLVTSLMSPVKEDAQEGTVVALVTVIDKDGGKNGQTSAKITGPVPFKLKLNYKNYYSLIVCGPLDRERISQYNVTIVAADEGTPPLSSAIVIPIQVSDINDNAPIFLESVINVYVKENSAIGEIVFRISALDYDLERNSKVTYSILKGFSNSIPITSIVNINSDTGYIVALQSFDYEKLKTFQFKVQATDSGVPPLSSNVTVNVFVLDENDNSPSILAPYSEHGSVNSENIPYSAEAGYFVAKIRAVDPDSGYNALLSYHLSEPKGDNLFRIGTSSGEIRTKRRMSDNDLKSHPLLVLVCDNGEPSLSATVSIEVVVLESTADMQTPFRHVPLKEDSFSDLNLYLLIAIVSVSVIFLLSLISLVAVRCHRTDGSFSRYSAPMITTHPDGSWSYSKATQQYDVCFSSDTLKSDVVVFPAPFSPVDAELISINGADTFTRTQTLPNSEKVRAQGGGGAGTFPLCSLLHSQQQQQQGASVPTEVSDPFGSALPADPLRQWVGAGALRVNHIKSTERGKGVGERDERERLFGHAAIRHLLPKPMGVLKLFMLPRDIDICLSFDDRSNAIFHY</sequence>
<dbReference type="PANTHER" id="PTHR24028:SF287">
    <property type="entry name" value="CADHERIN-RELATED NEURONAL RECEPTOR VARIABLE 1-RELATED"/>
    <property type="match status" value="1"/>
</dbReference>
<keyword evidence="11" id="KW-0325">Glycoprotein</keyword>
<evidence type="ECO:0000313" key="17">
    <source>
        <dbReference type="Proteomes" id="UP000265180"/>
    </source>
</evidence>
<dbReference type="AlphaFoldDB" id="A0A3P9MBW2"/>
<dbReference type="GO" id="GO:0005509">
    <property type="term" value="F:calcium ion binding"/>
    <property type="evidence" value="ECO:0007669"/>
    <property type="project" value="UniProtKB-UniRule"/>
</dbReference>
<dbReference type="Ensembl" id="ENSORLT00020021364.1">
    <property type="protein sequence ID" value="ENSORLP00020030339.1"/>
    <property type="gene ID" value="ENSORLG00020014882.1"/>
</dbReference>
<feature type="domain" description="Cadherin" evidence="15">
    <location>
        <begin position="241"/>
        <end position="348"/>
    </location>
</feature>
<keyword evidence="7 12" id="KW-0106">Calcium</keyword>
<keyword evidence="4 13" id="KW-0812">Transmembrane</keyword>
<dbReference type="FunFam" id="2.60.40.60:FF:000006">
    <property type="entry name" value="Protocadherin alpha 2"/>
    <property type="match status" value="1"/>
</dbReference>
<keyword evidence="5 14" id="KW-0732">Signal</keyword>
<dbReference type="InterPro" id="IPR002126">
    <property type="entry name" value="Cadherin-like_dom"/>
</dbReference>
<reference evidence="16" key="3">
    <citation type="submission" date="2025-08" db="UniProtKB">
        <authorList>
            <consortium name="Ensembl"/>
        </authorList>
    </citation>
    <scope>IDENTIFICATION</scope>
    <source>
        <strain evidence="16">HNI</strain>
    </source>
</reference>
<evidence type="ECO:0000256" key="2">
    <source>
        <dbReference type="ARBA" id="ARBA00004251"/>
    </source>
</evidence>
<reference key="1">
    <citation type="journal article" date="2007" name="Nature">
        <title>The medaka draft genome and insights into vertebrate genome evolution.</title>
        <authorList>
            <person name="Kasahara M."/>
            <person name="Naruse K."/>
            <person name="Sasaki S."/>
            <person name="Nakatani Y."/>
            <person name="Qu W."/>
            <person name="Ahsan B."/>
            <person name="Yamada T."/>
            <person name="Nagayasu Y."/>
            <person name="Doi K."/>
            <person name="Kasai Y."/>
            <person name="Jindo T."/>
            <person name="Kobayashi D."/>
            <person name="Shimada A."/>
            <person name="Toyoda A."/>
            <person name="Kuroki Y."/>
            <person name="Fujiyama A."/>
            <person name="Sasaki T."/>
            <person name="Shimizu A."/>
            <person name="Asakawa S."/>
            <person name="Shimizu N."/>
            <person name="Hashimoto S."/>
            <person name="Yang J."/>
            <person name="Lee Y."/>
            <person name="Matsushima K."/>
            <person name="Sugano S."/>
            <person name="Sakaizumi M."/>
            <person name="Narita T."/>
            <person name="Ohishi K."/>
            <person name="Haga S."/>
            <person name="Ohta F."/>
            <person name="Nomoto H."/>
            <person name="Nogata K."/>
            <person name="Morishita T."/>
            <person name="Endo T."/>
            <person name="Shin-I T."/>
            <person name="Takeda H."/>
            <person name="Morishita S."/>
            <person name="Kohara Y."/>
        </authorList>
    </citation>
    <scope>NUCLEOTIDE SEQUENCE [LARGE SCALE GENOMIC DNA]</scope>
    <source>
        <strain>Hd-rR</strain>
    </source>
</reference>
<feature type="chain" id="PRO_5018231971" description="Cadherin domain-containing protein" evidence="14">
    <location>
        <begin position="28"/>
        <end position="1235"/>
    </location>
</feature>
<dbReference type="SMART" id="SM00112">
    <property type="entry name" value="CA"/>
    <property type="match status" value="9"/>
</dbReference>